<evidence type="ECO:0000313" key="4">
    <source>
        <dbReference type="EMBL" id="SDK29791.1"/>
    </source>
</evidence>
<protein>
    <recommendedName>
        <fullName evidence="3">DUF4190 domain-containing protein</fullName>
    </recommendedName>
</protein>
<accession>A0A1G9ARD0</accession>
<feature type="compositionally biased region" description="Pro residues" evidence="1">
    <location>
        <begin position="12"/>
        <end position="23"/>
    </location>
</feature>
<keyword evidence="2" id="KW-0472">Membrane</keyword>
<evidence type="ECO:0000256" key="2">
    <source>
        <dbReference type="SAM" id="Phobius"/>
    </source>
</evidence>
<keyword evidence="5" id="KW-1185">Reference proteome</keyword>
<evidence type="ECO:0000313" key="5">
    <source>
        <dbReference type="Proteomes" id="UP000199202"/>
    </source>
</evidence>
<dbReference type="Pfam" id="PF13828">
    <property type="entry name" value="DUF4190"/>
    <property type="match status" value="1"/>
</dbReference>
<feature type="transmembrane region" description="Helical" evidence="2">
    <location>
        <begin position="78"/>
        <end position="102"/>
    </location>
</feature>
<evidence type="ECO:0000256" key="1">
    <source>
        <dbReference type="SAM" id="MobiDB-lite"/>
    </source>
</evidence>
<name>A0A1G9ARD0_9ACTN</name>
<dbReference type="STRING" id="633440.SAMN05421869_11530"/>
<gene>
    <name evidence="4" type="ORF">SAMN05421869_11530</name>
</gene>
<reference evidence="4 5" key="1">
    <citation type="submission" date="2016-10" db="EMBL/GenBank/DDBJ databases">
        <authorList>
            <person name="de Groot N.N."/>
        </authorList>
    </citation>
    <scope>NUCLEOTIDE SEQUENCE [LARGE SCALE GENOMIC DNA]</scope>
    <source>
        <strain evidence="4 5">CGMCC 4.6533</strain>
    </source>
</reference>
<keyword evidence="2" id="KW-1133">Transmembrane helix</keyword>
<proteinExistence type="predicted"/>
<dbReference type="RefSeq" id="WP_090939143.1">
    <property type="nucleotide sequence ID" value="NZ_FNDJ01000015.1"/>
</dbReference>
<dbReference type="InterPro" id="IPR025241">
    <property type="entry name" value="DUF4190"/>
</dbReference>
<dbReference type="Proteomes" id="UP000199202">
    <property type="component" value="Unassembled WGS sequence"/>
</dbReference>
<sequence>MHLSERDGDPGYPVPPQQIPSPHPTSAIATASLVFGIIGLVGSWCLFGLPSIAAIALGHAARRQTKRGLGSGGHGMAVAGLVLGYVAALPGLLVSLIVVLLFTDPVSLAEWINTMIGWFG</sequence>
<feature type="region of interest" description="Disordered" evidence="1">
    <location>
        <begin position="1"/>
        <end position="23"/>
    </location>
</feature>
<evidence type="ECO:0000259" key="3">
    <source>
        <dbReference type="Pfam" id="PF13828"/>
    </source>
</evidence>
<dbReference type="EMBL" id="FNDJ01000015">
    <property type="protein sequence ID" value="SDK29791.1"/>
    <property type="molecule type" value="Genomic_DNA"/>
</dbReference>
<organism evidence="4 5">
    <name type="scientific">Nonomuraea jiangxiensis</name>
    <dbReference type="NCBI Taxonomy" id="633440"/>
    <lineage>
        <taxon>Bacteria</taxon>
        <taxon>Bacillati</taxon>
        <taxon>Actinomycetota</taxon>
        <taxon>Actinomycetes</taxon>
        <taxon>Streptosporangiales</taxon>
        <taxon>Streptosporangiaceae</taxon>
        <taxon>Nonomuraea</taxon>
    </lineage>
</organism>
<feature type="transmembrane region" description="Helical" evidence="2">
    <location>
        <begin position="33"/>
        <end position="57"/>
    </location>
</feature>
<dbReference type="OrthoDB" id="4374883at2"/>
<dbReference type="AlphaFoldDB" id="A0A1G9ARD0"/>
<feature type="domain" description="DUF4190" evidence="3">
    <location>
        <begin position="29"/>
        <end position="90"/>
    </location>
</feature>
<keyword evidence="2" id="KW-0812">Transmembrane</keyword>